<protein>
    <submittedName>
        <fullName evidence="1">Putative ovule protein</fullName>
    </submittedName>
</protein>
<feature type="non-terminal residue" evidence="1">
    <location>
        <position position="1"/>
    </location>
</feature>
<reference evidence="1" key="1">
    <citation type="submission" date="2015-12" db="EMBL/GenBank/DDBJ databases">
        <title>Gene expression during late stages of embryo sac development: a critical building block for successful pollen-pistil interactions.</title>
        <authorList>
            <person name="Liu Y."/>
            <person name="Joly V."/>
            <person name="Sabar M."/>
            <person name="Matton D.P."/>
        </authorList>
    </citation>
    <scope>NUCLEOTIDE SEQUENCE</scope>
</reference>
<evidence type="ECO:0000313" key="1">
    <source>
        <dbReference type="EMBL" id="JAP10925.1"/>
    </source>
</evidence>
<name>A0A0V0GSW1_SOLCH</name>
<organism evidence="1">
    <name type="scientific">Solanum chacoense</name>
    <name type="common">Chaco potato</name>
    <dbReference type="NCBI Taxonomy" id="4108"/>
    <lineage>
        <taxon>Eukaryota</taxon>
        <taxon>Viridiplantae</taxon>
        <taxon>Streptophyta</taxon>
        <taxon>Embryophyta</taxon>
        <taxon>Tracheophyta</taxon>
        <taxon>Spermatophyta</taxon>
        <taxon>Magnoliopsida</taxon>
        <taxon>eudicotyledons</taxon>
        <taxon>Gunneridae</taxon>
        <taxon>Pentapetalae</taxon>
        <taxon>asterids</taxon>
        <taxon>lamiids</taxon>
        <taxon>Solanales</taxon>
        <taxon>Solanaceae</taxon>
        <taxon>Solanoideae</taxon>
        <taxon>Solaneae</taxon>
        <taxon>Solanum</taxon>
    </lineage>
</organism>
<dbReference type="EMBL" id="GEDG01032231">
    <property type="protein sequence ID" value="JAP10925.1"/>
    <property type="molecule type" value="Transcribed_RNA"/>
</dbReference>
<sequence length="62" mass="7009">CDLVIQLGSFGASPPVSMECAFFLSLLDEEQVMVITTTFFFEAFVGTIFKSIEHIPQFLLFR</sequence>
<proteinExistence type="predicted"/>
<dbReference type="AlphaFoldDB" id="A0A0V0GSW1"/>
<accession>A0A0V0GSW1</accession>